<evidence type="ECO:0000313" key="12">
    <source>
        <dbReference type="EMBL" id="VAW98016.1"/>
    </source>
</evidence>
<dbReference type="InterPro" id="IPR005254">
    <property type="entry name" value="Heme_biosyn_assoc_TPR_pro"/>
</dbReference>
<evidence type="ECO:0000256" key="3">
    <source>
        <dbReference type="ARBA" id="ARBA00004744"/>
    </source>
</evidence>
<evidence type="ECO:0000256" key="4">
    <source>
        <dbReference type="ARBA" id="ARBA00022475"/>
    </source>
</evidence>
<evidence type="ECO:0000259" key="11">
    <source>
        <dbReference type="Pfam" id="PF07219"/>
    </source>
</evidence>
<evidence type="ECO:0000256" key="7">
    <source>
        <dbReference type="ARBA" id="ARBA00022989"/>
    </source>
</evidence>
<dbReference type="InterPro" id="IPR010817">
    <property type="entry name" value="HemY_N"/>
</dbReference>
<dbReference type="GO" id="GO:0042168">
    <property type="term" value="P:heme metabolic process"/>
    <property type="evidence" value="ECO:0007669"/>
    <property type="project" value="InterPro"/>
</dbReference>
<dbReference type="AlphaFoldDB" id="A0A3B1AYW3"/>
<dbReference type="GO" id="GO:0005886">
    <property type="term" value="C:plasma membrane"/>
    <property type="evidence" value="ECO:0007669"/>
    <property type="project" value="UniProtKB-SubCell"/>
</dbReference>
<keyword evidence="5" id="KW-0997">Cell inner membrane</keyword>
<evidence type="ECO:0000256" key="9">
    <source>
        <dbReference type="ARBA" id="ARBA00023244"/>
    </source>
</evidence>
<keyword evidence="7 10" id="KW-1133">Transmembrane helix</keyword>
<gene>
    <name evidence="12" type="ORF">MNBD_GAMMA21-735</name>
</gene>
<proteinExistence type="predicted"/>
<dbReference type="EMBL" id="UOFR01000056">
    <property type="protein sequence ID" value="VAW98016.1"/>
    <property type="molecule type" value="Genomic_DNA"/>
</dbReference>
<evidence type="ECO:0000256" key="1">
    <source>
        <dbReference type="ARBA" id="ARBA00002962"/>
    </source>
</evidence>
<keyword evidence="4" id="KW-1003">Cell membrane</keyword>
<comment type="subcellular location">
    <subcellularLocation>
        <location evidence="2">Cell inner membrane</location>
        <topology evidence="2">Multi-pass membrane protein</topology>
    </subcellularLocation>
</comment>
<dbReference type="Pfam" id="PF07219">
    <property type="entry name" value="HemY_N"/>
    <property type="match status" value="1"/>
</dbReference>
<keyword evidence="9" id="KW-0627">Porphyrin biosynthesis</keyword>
<sequence>MKWLFGTLFILLIATSLSLLAYQDPGYVIIAWGLKSAELSLSLFIILTVISFSLVYFILRILIVSWNMPSSFRQWRERQKTLKARRDTNKGLIELAQGNWARAERFLLRHVNKSDTPLLNYLSAARAAQKLSASERRDNYLGLAHKSMQGSGFAVQLTQAELQLVHGQLEQSLATLVQLHSSSPKHPHVLFLLARIYEMLRSWPDLLKIIPDLKKYRIISPEQLHDLELVVHRELITSATQHGDVNELRSEWQKVPKVLRRDVFLTQHYVRCLLTLNDHDSAEMVVRETLKRDWDMQLVYLYGIIEAKDSDKQLATVEGWLKTNENNPVLLLTAGRLCKRNQLWGKAQAYLDASLGIQPRSDTYKELGQLMEQLEEPDSAVEYFRKGLMLAQEERLDDMLSVVPVILPVLPASV</sequence>
<reference evidence="12" key="1">
    <citation type="submission" date="2018-06" db="EMBL/GenBank/DDBJ databases">
        <authorList>
            <person name="Zhirakovskaya E."/>
        </authorList>
    </citation>
    <scope>NUCLEOTIDE SEQUENCE</scope>
</reference>
<dbReference type="InterPro" id="IPR011990">
    <property type="entry name" value="TPR-like_helical_dom_sf"/>
</dbReference>
<feature type="domain" description="HemY N-terminal" evidence="11">
    <location>
        <begin position="26"/>
        <end position="130"/>
    </location>
</feature>
<evidence type="ECO:0000256" key="10">
    <source>
        <dbReference type="SAM" id="Phobius"/>
    </source>
</evidence>
<accession>A0A3B1AYW3</accession>
<protein>
    <submittedName>
        <fullName evidence="12">Uncharacterized protein EC-HemY, likely associated with heme metabolism based on gene clustering with hemC, hemD in Proteobacteria (Unrelated to HemY-type PPO in GramPositives)</fullName>
    </submittedName>
</protein>
<evidence type="ECO:0000256" key="6">
    <source>
        <dbReference type="ARBA" id="ARBA00022692"/>
    </source>
</evidence>
<evidence type="ECO:0000256" key="8">
    <source>
        <dbReference type="ARBA" id="ARBA00023136"/>
    </source>
</evidence>
<comment type="pathway">
    <text evidence="3">Porphyrin-containing compound metabolism; protoheme biosynthesis.</text>
</comment>
<organism evidence="12">
    <name type="scientific">hydrothermal vent metagenome</name>
    <dbReference type="NCBI Taxonomy" id="652676"/>
    <lineage>
        <taxon>unclassified sequences</taxon>
        <taxon>metagenomes</taxon>
        <taxon>ecological metagenomes</taxon>
    </lineage>
</organism>
<dbReference type="Gene3D" id="1.25.40.10">
    <property type="entry name" value="Tetratricopeptide repeat domain"/>
    <property type="match status" value="2"/>
</dbReference>
<dbReference type="UniPathway" id="UPA00252"/>
<feature type="transmembrane region" description="Helical" evidence="10">
    <location>
        <begin position="39"/>
        <end position="63"/>
    </location>
</feature>
<dbReference type="InterPro" id="IPR019734">
    <property type="entry name" value="TPR_rpt"/>
</dbReference>
<keyword evidence="6 10" id="KW-0812">Transmembrane</keyword>
<comment type="function">
    <text evidence="1">Involved in a late step of protoheme IX synthesis.</text>
</comment>
<dbReference type="NCBIfam" id="TIGR00540">
    <property type="entry name" value="TPR_hemY_coli"/>
    <property type="match status" value="1"/>
</dbReference>
<dbReference type="SUPFAM" id="SSF48452">
    <property type="entry name" value="TPR-like"/>
    <property type="match status" value="1"/>
</dbReference>
<keyword evidence="8 10" id="KW-0472">Membrane</keyword>
<dbReference type="PROSITE" id="PS50005">
    <property type="entry name" value="TPR"/>
    <property type="match status" value="1"/>
</dbReference>
<name>A0A3B1AYW3_9ZZZZ</name>
<evidence type="ECO:0000256" key="5">
    <source>
        <dbReference type="ARBA" id="ARBA00022519"/>
    </source>
</evidence>
<evidence type="ECO:0000256" key="2">
    <source>
        <dbReference type="ARBA" id="ARBA00004429"/>
    </source>
</evidence>
<dbReference type="GO" id="GO:0006779">
    <property type="term" value="P:porphyrin-containing compound biosynthetic process"/>
    <property type="evidence" value="ECO:0007669"/>
    <property type="project" value="UniProtKB-KW"/>
</dbReference>